<dbReference type="Pfam" id="PF01810">
    <property type="entry name" value="LysE"/>
    <property type="match status" value="1"/>
</dbReference>
<feature type="transmembrane region" description="Helical" evidence="7">
    <location>
        <begin position="109"/>
        <end position="131"/>
    </location>
</feature>
<keyword evidence="4 7" id="KW-0812">Transmembrane</keyword>
<keyword evidence="5 7" id="KW-1133">Transmembrane helix</keyword>
<gene>
    <name evidence="8" type="ORF">C5F44_06255</name>
</gene>
<evidence type="ECO:0000256" key="2">
    <source>
        <dbReference type="ARBA" id="ARBA00007928"/>
    </source>
</evidence>
<evidence type="ECO:0000256" key="3">
    <source>
        <dbReference type="ARBA" id="ARBA00022475"/>
    </source>
</evidence>
<keyword evidence="9" id="KW-1185">Reference proteome</keyword>
<evidence type="ECO:0000256" key="4">
    <source>
        <dbReference type="ARBA" id="ARBA00022692"/>
    </source>
</evidence>
<feature type="transmembrane region" description="Helical" evidence="7">
    <location>
        <begin position="151"/>
        <end position="171"/>
    </location>
</feature>
<dbReference type="RefSeq" id="WP_107672646.1">
    <property type="nucleotide sequence ID" value="NZ_PZKE01000004.1"/>
</dbReference>
<dbReference type="AlphaFoldDB" id="A0A2T4JC48"/>
<reference evidence="8 9" key="1">
    <citation type="submission" date="2018-03" db="EMBL/GenBank/DDBJ databases">
        <title>Rhodobacter blasticus.</title>
        <authorList>
            <person name="Meyer T.E."/>
            <person name="Miller S."/>
            <person name="Lodha T."/>
            <person name="Gandham S."/>
            <person name="Chintalapati S."/>
            <person name="Chintalapati V.R."/>
        </authorList>
    </citation>
    <scope>NUCLEOTIDE SEQUENCE [LARGE SCALE GENOMIC DNA]</scope>
    <source>
        <strain evidence="8 9">DSM 2131</strain>
    </source>
</reference>
<dbReference type="PIRSF" id="PIRSF006324">
    <property type="entry name" value="LeuE"/>
    <property type="match status" value="1"/>
</dbReference>
<dbReference type="PANTHER" id="PTHR30086">
    <property type="entry name" value="ARGININE EXPORTER PROTEIN ARGO"/>
    <property type="match status" value="1"/>
</dbReference>
<evidence type="ECO:0000313" key="8">
    <source>
        <dbReference type="EMBL" id="PTE15397.1"/>
    </source>
</evidence>
<keyword evidence="6 7" id="KW-0472">Membrane</keyword>
<dbReference type="PANTHER" id="PTHR30086:SF14">
    <property type="entry name" value="HOMOSERINE_HOMOSERINE LACTONE EFFLUX PROTEIN"/>
    <property type="match status" value="1"/>
</dbReference>
<organism evidence="8 9">
    <name type="scientific">Fuscovulum blasticum DSM 2131</name>
    <dbReference type="NCBI Taxonomy" id="1188250"/>
    <lineage>
        <taxon>Bacteria</taxon>
        <taxon>Pseudomonadati</taxon>
        <taxon>Pseudomonadota</taxon>
        <taxon>Alphaproteobacteria</taxon>
        <taxon>Rhodobacterales</taxon>
        <taxon>Paracoccaceae</taxon>
        <taxon>Pseudogemmobacter</taxon>
    </lineage>
</organism>
<accession>A0A2T4JC48</accession>
<dbReference type="GO" id="GO:0042970">
    <property type="term" value="F:homoserine transmembrane transporter activity"/>
    <property type="evidence" value="ECO:0007669"/>
    <property type="project" value="TreeGrafter"/>
</dbReference>
<dbReference type="GO" id="GO:0005886">
    <property type="term" value="C:plasma membrane"/>
    <property type="evidence" value="ECO:0007669"/>
    <property type="project" value="UniProtKB-SubCell"/>
</dbReference>
<evidence type="ECO:0000256" key="7">
    <source>
        <dbReference type="SAM" id="Phobius"/>
    </source>
</evidence>
<dbReference type="EMBL" id="PZKE01000004">
    <property type="protein sequence ID" value="PTE15397.1"/>
    <property type="molecule type" value="Genomic_DNA"/>
</dbReference>
<dbReference type="InterPro" id="IPR001123">
    <property type="entry name" value="LeuE-type"/>
</dbReference>
<evidence type="ECO:0000256" key="5">
    <source>
        <dbReference type="ARBA" id="ARBA00022989"/>
    </source>
</evidence>
<feature type="transmembrane region" description="Helical" evidence="7">
    <location>
        <begin position="6"/>
        <end position="27"/>
    </location>
</feature>
<evidence type="ECO:0000256" key="1">
    <source>
        <dbReference type="ARBA" id="ARBA00004651"/>
    </source>
</evidence>
<evidence type="ECO:0000313" key="9">
    <source>
        <dbReference type="Proteomes" id="UP000241362"/>
    </source>
</evidence>
<comment type="subcellular location">
    <subcellularLocation>
        <location evidence="1">Cell membrane</location>
        <topology evidence="1">Multi-pass membrane protein</topology>
    </subcellularLocation>
</comment>
<comment type="caution">
    <text evidence="8">The sequence shown here is derived from an EMBL/GenBank/DDBJ whole genome shotgun (WGS) entry which is preliminary data.</text>
</comment>
<comment type="similarity">
    <text evidence="2">Belongs to the Rht family.</text>
</comment>
<feature type="transmembrane region" description="Helical" evidence="7">
    <location>
        <begin position="76"/>
        <end position="97"/>
    </location>
</feature>
<sequence>MTALSPEFLLTAFIVCITPGIGVVYTLSVTLGGGFRAGFWATIGCTIATVLHMVVAMAGLAAVLHTSAVLFQTIKYAGVAYLLWMAWAVLQSTGSLAVEASDGGSPRRLVARGILLNILNPKLPLFFVAFLPQFLPAHAAGLGPLLELGTGFTVMTFLTFLLYAVVAASGRKAILSSPSVLTWMKRAFAASFAALGARLALERAP</sequence>
<protein>
    <submittedName>
        <fullName evidence="8">LysE family translocator</fullName>
    </submittedName>
</protein>
<feature type="transmembrane region" description="Helical" evidence="7">
    <location>
        <begin position="39"/>
        <end position="64"/>
    </location>
</feature>
<evidence type="ECO:0000256" key="6">
    <source>
        <dbReference type="ARBA" id="ARBA00023136"/>
    </source>
</evidence>
<proteinExistence type="inferred from homology"/>
<keyword evidence="3" id="KW-1003">Cell membrane</keyword>
<dbReference type="Proteomes" id="UP000241362">
    <property type="component" value="Unassembled WGS sequence"/>
</dbReference>
<name>A0A2T4JC48_FUSBL</name>